<dbReference type="Proteomes" id="UP000190080">
    <property type="component" value="Unassembled WGS sequence"/>
</dbReference>
<accession>A0A1V4IVQ9</accession>
<feature type="transmembrane region" description="Helical" evidence="6">
    <location>
        <begin position="22"/>
        <end position="42"/>
    </location>
</feature>
<evidence type="ECO:0000313" key="9">
    <source>
        <dbReference type="Proteomes" id="UP000190080"/>
    </source>
</evidence>
<name>A0A1V4IVQ9_9CLOT</name>
<proteinExistence type="predicted"/>
<feature type="domain" description="ABC-2 type transporter transmembrane" evidence="7">
    <location>
        <begin position="22"/>
        <end position="341"/>
    </location>
</feature>
<evidence type="ECO:0000259" key="7">
    <source>
        <dbReference type="Pfam" id="PF12698"/>
    </source>
</evidence>
<evidence type="ECO:0000313" key="8">
    <source>
        <dbReference type="EMBL" id="OPJ64138.1"/>
    </source>
</evidence>
<dbReference type="PANTHER" id="PTHR30294">
    <property type="entry name" value="MEMBRANE COMPONENT OF ABC TRANSPORTER YHHJ-RELATED"/>
    <property type="match status" value="1"/>
</dbReference>
<protein>
    <submittedName>
        <fullName evidence="8">ABC-2 family transporter protein</fullName>
    </submittedName>
</protein>
<comment type="subcellular location">
    <subcellularLocation>
        <location evidence="1">Cell membrane</location>
        <topology evidence="1">Multi-pass membrane protein</topology>
    </subcellularLocation>
</comment>
<gene>
    <name evidence="8" type="ORF">CLORY_06850</name>
</gene>
<dbReference type="GO" id="GO:0140359">
    <property type="term" value="F:ABC-type transporter activity"/>
    <property type="evidence" value="ECO:0007669"/>
    <property type="project" value="InterPro"/>
</dbReference>
<dbReference type="STRING" id="1450648.CLORY_06850"/>
<evidence type="ECO:0000256" key="5">
    <source>
        <dbReference type="ARBA" id="ARBA00023136"/>
    </source>
</evidence>
<feature type="transmembrane region" description="Helical" evidence="6">
    <location>
        <begin position="240"/>
        <end position="262"/>
    </location>
</feature>
<keyword evidence="9" id="KW-1185">Reference proteome</keyword>
<feature type="transmembrane region" description="Helical" evidence="6">
    <location>
        <begin position="203"/>
        <end position="228"/>
    </location>
</feature>
<keyword evidence="5 6" id="KW-0472">Membrane</keyword>
<dbReference type="RefSeq" id="WP_079422145.1">
    <property type="nucleotide sequence ID" value="NZ_MZGV01000005.1"/>
</dbReference>
<dbReference type="Pfam" id="PF12698">
    <property type="entry name" value="ABC2_membrane_3"/>
    <property type="match status" value="1"/>
</dbReference>
<keyword evidence="4 6" id="KW-1133">Transmembrane helix</keyword>
<organism evidence="8 9">
    <name type="scientific">Clostridium oryzae</name>
    <dbReference type="NCBI Taxonomy" id="1450648"/>
    <lineage>
        <taxon>Bacteria</taxon>
        <taxon>Bacillati</taxon>
        <taxon>Bacillota</taxon>
        <taxon>Clostridia</taxon>
        <taxon>Eubacteriales</taxon>
        <taxon>Clostridiaceae</taxon>
        <taxon>Clostridium</taxon>
    </lineage>
</organism>
<keyword evidence="3 6" id="KW-0812">Transmembrane</keyword>
<reference evidence="8 9" key="1">
    <citation type="submission" date="2017-03" db="EMBL/GenBank/DDBJ databases">
        <title>Genome sequence of Clostridium oryzae DSM 28571.</title>
        <authorList>
            <person name="Poehlein A."/>
            <person name="Daniel R."/>
        </authorList>
    </citation>
    <scope>NUCLEOTIDE SEQUENCE [LARGE SCALE GENOMIC DNA]</scope>
    <source>
        <strain evidence="8 9">DSM 28571</strain>
    </source>
</reference>
<dbReference type="InterPro" id="IPR051449">
    <property type="entry name" value="ABC-2_transporter_component"/>
</dbReference>
<evidence type="ECO:0000256" key="6">
    <source>
        <dbReference type="SAM" id="Phobius"/>
    </source>
</evidence>
<feature type="transmembrane region" description="Helical" evidence="6">
    <location>
        <begin position="162"/>
        <end position="182"/>
    </location>
</feature>
<evidence type="ECO:0000256" key="3">
    <source>
        <dbReference type="ARBA" id="ARBA00022692"/>
    </source>
</evidence>
<feature type="transmembrane region" description="Helical" evidence="6">
    <location>
        <begin position="269"/>
        <end position="289"/>
    </location>
</feature>
<dbReference type="InterPro" id="IPR013525">
    <property type="entry name" value="ABC2_TM"/>
</dbReference>
<dbReference type="PANTHER" id="PTHR30294:SF38">
    <property type="entry name" value="TRANSPORT PERMEASE PROTEIN"/>
    <property type="match status" value="1"/>
</dbReference>
<sequence>MRTVFIIFKTSFKRIINNRSKFLINLLLPVLAIVLAIAANYIGKPTVNLAVVTKNKFPEQQRIVRLLEKTKGINVRLTDSKLIKTDVILGKYTGVITFKKSFTRGQINNINKYFDFYTVNDKKINSVMKGIVTRYLSSDRTTDMTYIIKNMQKSSLSKTARVMAFLVMALFITCTVNGSLMLEDKSQNTFIRFKYSPNLNTQYILGNILYNYVFTYVQFFLSFSILYMLDIKLSLSFGTLLSYGALIVLLSTAFGTLVTCIFERDMYASMFSSAVSMILCLLGGSFITYSKMPRGLKLVSEFTPIRWVIRACDYTGKGTSANINPLVVLLTFSVIFSIGAIAISKYRKFKFQ</sequence>
<dbReference type="GO" id="GO:0005886">
    <property type="term" value="C:plasma membrane"/>
    <property type="evidence" value="ECO:0007669"/>
    <property type="project" value="UniProtKB-SubCell"/>
</dbReference>
<feature type="transmembrane region" description="Helical" evidence="6">
    <location>
        <begin position="323"/>
        <end position="343"/>
    </location>
</feature>
<evidence type="ECO:0000256" key="1">
    <source>
        <dbReference type="ARBA" id="ARBA00004651"/>
    </source>
</evidence>
<keyword evidence="2" id="KW-1003">Cell membrane</keyword>
<comment type="caution">
    <text evidence="8">The sequence shown here is derived from an EMBL/GenBank/DDBJ whole genome shotgun (WGS) entry which is preliminary data.</text>
</comment>
<evidence type="ECO:0000256" key="2">
    <source>
        <dbReference type="ARBA" id="ARBA00022475"/>
    </source>
</evidence>
<dbReference type="OrthoDB" id="1952952at2"/>
<dbReference type="EMBL" id="MZGV01000005">
    <property type="protein sequence ID" value="OPJ64138.1"/>
    <property type="molecule type" value="Genomic_DNA"/>
</dbReference>
<dbReference type="AlphaFoldDB" id="A0A1V4IVQ9"/>
<evidence type="ECO:0000256" key="4">
    <source>
        <dbReference type="ARBA" id="ARBA00022989"/>
    </source>
</evidence>